<comment type="caution">
    <text evidence="3">The sequence shown here is derived from an EMBL/GenBank/DDBJ whole genome shotgun (WGS) entry which is preliminary data.</text>
</comment>
<gene>
    <name evidence="3" type="ORF">KIPB_009899</name>
</gene>
<evidence type="ECO:0000313" key="3">
    <source>
        <dbReference type="EMBL" id="GIQ87789.1"/>
    </source>
</evidence>
<reference evidence="3 4" key="1">
    <citation type="journal article" date="2018" name="PLoS ONE">
        <title>The draft genome of Kipferlia bialata reveals reductive genome evolution in fornicate parasites.</title>
        <authorList>
            <person name="Tanifuji G."/>
            <person name="Takabayashi S."/>
            <person name="Kume K."/>
            <person name="Takagi M."/>
            <person name="Nakayama T."/>
            <person name="Kamikawa R."/>
            <person name="Inagaki Y."/>
            <person name="Hashimoto T."/>
        </authorList>
    </citation>
    <scope>NUCLEOTIDE SEQUENCE [LARGE SCALE GENOMIC DNA]</scope>
    <source>
        <strain evidence="3">NY0173</strain>
    </source>
</reference>
<name>A0A9K3D2H0_9EUKA</name>
<dbReference type="Proteomes" id="UP000265618">
    <property type="component" value="Unassembled WGS sequence"/>
</dbReference>
<protein>
    <submittedName>
        <fullName evidence="3">Uncharacterized protein</fullName>
    </submittedName>
</protein>
<keyword evidence="4" id="KW-1185">Reference proteome</keyword>
<keyword evidence="1" id="KW-0175">Coiled coil</keyword>
<organism evidence="3 4">
    <name type="scientific">Kipferlia bialata</name>
    <dbReference type="NCBI Taxonomy" id="797122"/>
    <lineage>
        <taxon>Eukaryota</taxon>
        <taxon>Metamonada</taxon>
        <taxon>Carpediemonas-like organisms</taxon>
        <taxon>Kipferlia</taxon>
    </lineage>
</organism>
<sequence length="324" mass="35429">MPRSSSPYTPAGRRAPSPMRSRTPSRERDWAGAGTGPAKRTAGPRVKKLAAEVKRLQSENEQQLQIEYESQKAFEVLSNQVKGLRSAFSTLTDVLVDEFDTLRSQIGAKLHDYQASFETLSATVAEQQKELEGLGERERGHAEGLQTTAVAVDTLGDRLTATQSLVTAQAEEVAGSLREVANLKDMVTATNAGMSRVEEAGRQIGEDTHRQLTALNDNYSAQTETLRDALNDLRQQVRSQAKRREEGDRVLAQDIKGLARAQTHLGKSLQESRQETGRVLKEQELETARRLDSVTTAITTLADMLNGRPSAMSAMGGYGQGSFS</sequence>
<evidence type="ECO:0000313" key="4">
    <source>
        <dbReference type="Proteomes" id="UP000265618"/>
    </source>
</evidence>
<dbReference type="OrthoDB" id="198185at2759"/>
<accession>A0A9K3D2H0</accession>
<evidence type="ECO:0000256" key="1">
    <source>
        <dbReference type="SAM" id="Coils"/>
    </source>
</evidence>
<dbReference type="AlphaFoldDB" id="A0A9K3D2H0"/>
<feature type="coiled-coil region" evidence="1">
    <location>
        <begin position="216"/>
        <end position="243"/>
    </location>
</feature>
<proteinExistence type="predicted"/>
<evidence type="ECO:0000256" key="2">
    <source>
        <dbReference type="SAM" id="MobiDB-lite"/>
    </source>
</evidence>
<dbReference type="EMBL" id="BDIP01003499">
    <property type="protein sequence ID" value="GIQ87789.1"/>
    <property type="molecule type" value="Genomic_DNA"/>
</dbReference>
<feature type="region of interest" description="Disordered" evidence="2">
    <location>
        <begin position="1"/>
        <end position="47"/>
    </location>
</feature>